<keyword evidence="8 11" id="KW-1133">Transmembrane helix</keyword>
<dbReference type="OrthoDB" id="9788285at2"/>
<accession>A0A1G6RUQ5</accession>
<sequence length="306" mass="31577">MARLPRWISQHLAALRALLVLTAVTGILYPLAVLAAAQLPGLNDRADGSLVYAEDGAVVGSSLLGQSFTDDEGEALLAYFQSRPSMAAGEAGDYDPLVSGASNLGPENVVDVLPDPGLGWDGDENAAKSLLTQVCERSFAVGEREGVDGSRPYCADSGESAVGAVLGVFYSEGTTGEVVRAVSLNEACGAVEAPFIAEYEGVQVECAEYGEDYAKALITPVEGGSGEPAVPADAVTASGSGLDPHISPEYADLQVERIAAERGADAGAIESLVEEHTTGRFLGFMGEPAVNVVELNLALDEAYPLA</sequence>
<dbReference type="AlphaFoldDB" id="A0A1G6RUQ5"/>
<keyword evidence="6 11" id="KW-0067">ATP-binding</keyword>
<name>A0A1G6RUQ5_9ACTN</name>
<dbReference type="InterPro" id="IPR003820">
    <property type="entry name" value="KdpC"/>
</dbReference>
<keyword evidence="7 11" id="KW-0630">Potassium</keyword>
<dbReference type="STRING" id="58114.SAMN05216270_101649"/>
<keyword evidence="13" id="KW-1185">Reference proteome</keyword>
<dbReference type="GO" id="GO:0005886">
    <property type="term" value="C:plasma membrane"/>
    <property type="evidence" value="ECO:0007669"/>
    <property type="project" value="UniProtKB-SubCell"/>
</dbReference>
<keyword evidence="5 11" id="KW-0547">Nucleotide-binding</keyword>
<evidence type="ECO:0000256" key="1">
    <source>
        <dbReference type="ARBA" id="ARBA00022448"/>
    </source>
</evidence>
<dbReference type="GO" id="GO:0005524">
    <property type="term" value="F:ATP binding"/>
    <property type="evidence" value="ECO:0007669"/>
    <property type="project" value="UniProtKB-UniRule"/>
</dbReference>
<dbReference type="EMBL" id="FNAD01000001">
    <property type="protein sequence ID" value="SDD07666.1"/>
    <property type="molecule type" value="Genomic_DNA"/>
</dbReference>
<evidence type="ECO:0000313" key="12">
    <source>
        <dbReference type="EMBL" id="SDD07666.1"/>
    </source>
</evidence>
<evidence type="ECO:0000256" key="10">
    <source>
        <dbReference type="ARBA" id="ARBA00023136"/>
    </source>
</evidence>
<evidence type="ECO:0000256" key="4">
    <source>
        <dbReference type="ARBA" id="ARBA00022692"/>
    </source>
</evidence>
<dbReference type="PANTHER" id="PTHR30042:SF2">
    <property type="entry name" value="POTASSIUM-TRANSPORTING ATPASE KDPC SUBUNIT"/>
    <property type="match status" value="1"/>
</dbReference>
<gene>
    <name evidence="11" type="primary">kdpC</name>
    <name evidence="12" type="ORF">SAMN05216270_101649</name>
</gene>
<protein>
    <recommendedName>
        <fullName evidence="11">Potassium-transporting ATPase KdpC subunit</fullName>
    </recommendedName>
    <alternativeName>
        <fullName evidence="11">ATP phosphohydrolase [potassium-transporting] C chain</fullName>
    </alternativeName>
    <alternativeName>
        <fullName evidence="11">Potassium-binding and translocating subunit C</fullName>
    </alternativeName>
    <alternativeName>
        <fullName evidence="11">Potassium-translocating ATPase C chain</fullName>
    </alternativeName>
</protein>
<comment type="subcellular location">
    <subcellularLocation>
        <location evidence="11">Cell membrane</location>
        <topology evidence="11">Single-pass membrane protein</topology>
    </subcellularLocation>
</comment>
<evidence type="ECO:0000313" key="13">
    <source>
        <dbReference type="Proteomes" id="UP000198949"/>
    </source>
</evidence>
<evidence type="ECO:0000256" key="2">
    <source>
        <dbReference type="ARBA" id="ARBA00022475"/>
    </source>
</evidence>
<comment type="function">
    <text evidence="11">Part of the high-affinity ATP-driven potassium transport (or Kdp) system, which catalyzes the hydrolysis of ATP coupled with the electrogenic transport of potassium into the cytoplasm. This subunit acts as a catalytic chaperone that increases the ATP-binding affinity of the ATP-hydrolyzing subunit KdpB by the formation of a transient KdpB/KdpC/ATP ternary complex.</text>
</comment>
<evidence type="ECO:0000256" key="11">
    <source>
        <dbReference type="HAMAP-Rule" id="MF_00276"/>
    </source>
</evidence>
<evidence type="ECO:0000256" key="6">
    <source>
        <dbReference type="ARBA" id="ARBA00022840"/>
    </source>
</evidence>
<dbReference type="Proteomes" id="UP000198949">
    <property type="component" value="Unassembled WGS sequence"/>
</dbReference>
<keyword evidence="3 11" id="KW-0633">Potassium transport</keyword>
<reference evidence="13" key="1">
    <citation type="submission" date="2016-10" db="EMBL/GenBank/DDBJ databases">
        <authorList>
            <person name="Varghese N."/>
            <person name="Submissions S."/>
        </authorList>
    </citation>
    <scope>NUCLEOTIDE SEQUENCE [LARGE SCALE GENOMIC DNA]</scope>
    <source>
        <strain evidence="13">CGMCC 4.3516</strain>
    </source>
</reference>
<evidence type="ECO:0000256" key="7">
    <source>
        <dbReference type="ARBA" id="ARBA00022958"/>
    </source>
</evidence>
<dbReference type="PANTHER" id="PTHR30042">
    <property type="entry name" value="POTASSIUM-TRANSPORTING ATPASE C CHAIN"/>
    <property type="match status" value="1"/>
</dbReference>
<keyword evidence="4 11" id="KW-0812">Transmembrane</keyword>
<organism evidence="12 13">
    <name type="scientific">Glycomyces harbinensis</name>
    <dbReference type="NCBI Taxonomy" id="58114"/>
    <lineage>
        <taxon>Bacteria</taxon>
        <taxon>Bacillati</taxon>
        <taxon>Actinomycetota</taxon>
        <taxon>Actinomycetes</taxon>
        <taxon>Glycomycetales</taxon>
        <taxon>Glycomycetaceae</taxon>
        <taxon>Glycomyces</taxon>
    </lineage>
</organism>
<dbReference type="GO" id="GO:0008556">
    <property type="term" value="F:P-type potassium transmembrane transporter activity"/>
    <property type="evidence" value="ECO:0007669"/>
    <property type="project" value="InterPro"/>
</dbReference>
<comment type="similarity">
    <text evidence="11">Belongs to the KdpC family.</text>
</comment>
<dbReference type="RefSeq" id="WP_091028210.1">
    <property type="nucleotide sequence ID" value="NZ_FNAD01000001.1"/>
</dbReference>
<evidence type="ECO:0000256" key="8">
    <source>
        <dbReference type="ARBA" id="ARBA00022989"/>
    </source>
</evidence>
<evidence type="ECO:0000256" key="5">
    <source>
        <dbReference type="ARBA" id="ARBA00022741"/>
    </source>
</evidence>
<dbReference type="Pfam" id="PF02669">
    <property type="entry name" value="KdpC"/>
    <property type="match status" value="2"/>
</dbReference>
<evidence type="ECO:0000256" key="9">
    <source>
        <dbReference type="ARBA" id="ARBA00023065"/>
    </source>
</evidence>
<keyword evidence="2 11" id="KW-1003">Cell membrane</keyword>
<proteinExistence type="inferred from homology"/>
<evidence type="ECO:0000256" key="3">
    <source>
        <dbReference type="ARBA" id="ARBA00022538"/>
    </source>
</evidence>
<dbReference type="HAMAP" id="MF_00276">
    <property type="entry name" value="KdpC"/>
    <property type="match status" value="1"/>
</dbReference>
<keyword evidence="9 11" id="KW-0406">Ion transport</keyword>
<keyword evidence="10 11" id="KW-0472">Membrane</keyword>
<keyword evidence="1 11" id="KW-0813">Transport</keyword>
<comment type="subunit">
    <text evidence="11">The system is composed of three essential subunits: KdpA, KdpB and KdpC.</text>
</comment>